<keyword evidence="1" id="KW-1133">Transmembrane helix</keyword>
<feature type="transmembrane region" description="Helical" evidence="1">
    <location>
        <begin position="51"/>
        <end position="71"/>
    </location>
</feature>
<keyword evidence="1" id="KW-0812">Transmembrane</keyword>
<keyword evidence="1" id="KW-0472">Membrane</keyword>
<gene>
    <name evidence="2" type="ORF">GCM10011583_28240</name>
</gene>
<evidence type="ECO:0000313" key="2">
    <source>
        <dbReference type="EMBL" id="GGJ95068.1"/>
    </source>
</evidence>
<proteinExistence type="predicted"/>
<evidence type="ECO:0000313" key="3">
    <source>
        <dbReference type="Proteomes" id="UP000660265"/>
    </source>
</evidence>
<protein>
    <submittedName>
        <fullName evidence="2">Uncharacterized protein</fullName>
    </submittedName>
</protein>
<dbReference type="RefSeq" id="WP_229700854.1">
    <property type="nucleotide sequence ID" value="NZ_BMMV01000007.1"/>
</dbReference>
<sequence>MNKKPPAASCVESGAPAPRRLYSPEAVVIIVIVVMAAVLVAFAGLPVLDVLQLLGGAGLVAVIVVALGRAAPARGLRIAVRALLTPGPTV</sequence>
<accession>A0ABQ2E7S2</accession>
<comment type="caution">
    <text evidence="2">The sequence shown here is derived from an EMBL/GenBank/DDBJ whole genome shotgun (WGS) entry which is preliminary data.</text>
</comment>
<feature type="transmembrane region" description="Helical" evidence="1">
    <location>
        <begin position="26"/>
        <end position="45"/>
    </location>
</feature>
<evidence type="ECO:0000256" key="1">
    <source>
        <dbReference type="SAM" id="Phobius"/>
    </source>
</evidence>
<organism evidence="2 3">
    <name type="scientific">Streptomyces camponoticapitis</name>
    <dbReference type="NCBI Taxonomy" id="1616125"/>
    <lineage>
        <taxon>Bacteria</taxon>
        <taxon>Bacillati</taxon>
        <taxon>Actinomycetota</taxon>
        <taxon>Actinomycetes</taxon>
        <taxon>Kitasatosporales</taxon>
        <taxon>Streptomycetaceae</taxon>
        <taxon>Streptomyces</taxon>
    </lineage>
</organism>
<name>A0ABQ2E7S2_9ACTN</name>
<reference evidence="3" key="1">
    <citation type="journal article" date="2019" name="Int. J. Syst. Evol. Microbiol.">
        <title>The Global Catalogue of Microorganisms (GCM) 10K type strain sequencing project: providing services to taxonomists for standard genome sequencing and annotation.</title>
        <authorList>
            <consortium name="The Broad Institute Genomics Platform"/>
            <consortium name="The Broad Institute Genome Sequencing Center for Infectious Disease"/>
            <person name="Wu L."/>
            <person name="Ma J."/>
        </authorList>
    </citation>
    <scope>NUCLEOTIDE SEQUENCE [LARGE SCALE GENOMIC DNA]</scope>
    <source>
        <strain evidence="3">CGMCC 4.7275</strain>
    </source>
</reference>
<keyword evidence="3" id="KW-1185">Reference proteome</keyword>
<dbReference type="Proteomes" id="UP000660265">
    <property type="component" value="Unassembled WGS sequence"/>
</dbReference>
<dbReference type="EMBL" id="BMMV01000007">
    <property type="protein sequence ID" value="GGJ95068.1"/>
    <property type="molecule type" value="Genomic_DNA"/>
</dbReference>